<dbReference type="InterPro" id="IPR009288">
    <property type="entry name" value="AIG2-like_dom"/>
</dbReference>
<dbReference type="InterPro" id="IPR017939">
    <property type="entry name" value="G-Glutamylcylcotransferase"/>
</dbReference>
<feature type="binding site" evidence="3">
    <location>
        <position position="252"/>
    </location>
    <ligand>
        <name>substrate</name>
    </ligand>
</feature>
<dbReference type="InterPro" id="IPR013024">
    <property type="entry name" value="GGCT-like"/>
</dbReference>
<evidence type="ECO:0000256" key="1">
    <source>
        <dbReference type="ARBA" id="ARBA00023239"/>
    </source>
</evidence>
<protein>
    <submittedName>
        <fullName evidence="5">GGACT domain-containing protein</fullName>
    </submittedName>
</protein>
<gene>
    <name evidence="5" type="ORF">dnm_100680</name>
</gene>
<keyword evidence="1" id="KW-0456">Lyase</keyword>
<sequence>MKVFVYGTLLKGMSRFGVLADSRFMGHGFIRGLLYDLGDYPAIRQGDSLVYGELYEISREKRHELDRIEGYFSQDEPHSLYLRNEAEVTLLNDGSREKASAYFYNQALEDCQKIVCGDYRRYKLEALSDRQWYIAYGSNMSSERLYERIGKAYEVKTGQLEGYKLRFNKIADSGGTYANIAYIGSGCQCPFAAYAISQEQLYPLDRYEGEPSHYVRMGLPFSDMTGKLSHIGHVYIANPNRLTQNENPSHEYLRHIRIGYEEHGFDTSSLPKPEI</sequence>
<dbReference type="EMBL" id="CP061800">
    <property type="protein sequence ID" value="QTA93958.1"/>
    <property type="molecule type" value="Genomic_DNA"/>
</dbReference>
<feature type="domain" description="Gamma-glutamylcyclotransferase AIG2-like" evidence="4">
    <location>
        <begin position="134"/>
        <end position="251"/>
    </location>
</feature>
<dbReference type="PANTHER" id="PTHR12935:SF0">
    <property type="entry name" value="GAMMA-GLUTAMYLCYCLOTRANSFERASE"/>
    <property type="match status" value="1"/>
</dbReference>
<organism evidence="5 6">
    <name type="scientific">Desulfonema magnum</name>
    <dbReference type="NCBI Taxonomy" id="45655"/>
    <lineage>
        <taxon>Bacteria</taxon>
        <taxon>Pseudomonadati</taxon>
        <taxon>Thermodesulfobacteriota</taxon>
        <taxon>Desulfobacteria</taxon>
        <taxon>Desulfobacterales</taxon>
        <taxon>Desulfococcaceae</taxon>
        <taxon>Desulfonema</taxon>
    </lineage>
</organism>
<evidence type="ECO:0000313" key="5">
    <source>
        <dbReference type="EMBL" id="QTA93958.1"/>
    </source>
</evidence>
<dbReference type="RefSeq" id="WP_207680653.1">
    <property type="nucleotide sequence ID" value="NZ_CP061800.1"/>
</dbReference>
<feature type="domain" description="Gamma-glutamylcyclotransferase AIG2-like" evidence="4">
    <location>
        <begin position="3"/>
        <end position="120"/>
    </location>
</feature>
<evidence type="ECO:0000256" key="3">
    <source>
        <dbReference type="PIRSR" id="PIRSR617939-2"/>
    </source>
</evidence>
<dbReference type="Proteomes" id="UP000663722">
    <property type="component" value="Chromosome"/>
</dbReference>
<dbReference type="InterPro" id="IPR036568">
    <property type="entry name" value="GGCT-like_sf"/>
</dbReference>
<feature type="binding site" evidence="3">
    <location>
        <begin position="133"/>
        <end position="138"/>
    </location>
    <ligand>
        <name>substrate</name>
    </ligand>
</feature>
<keyword evidence="6" id="KW-1185">Reference proteome</keyword>
<evidence type="ECO:0000259" key="4">
    <source>
        <dbReference type="Pfam" id="PF06094"/>
    </source>
</evidence>
<feature type="active site" description="Proton acceptor" evidence="2">
    <location>
        <position position="208"/>
    </location>
</feature>
<accession>A0A975GWK3</accession>
<evidence type="ECO:0000256" key="2">
    <source>
        <dbReference type="PIRSR" id="PIRSR617939-1"/>
    </source>
</evidence>
<name>A0A975GWK3_9BACT</name>
<dbReference type="CDD" id="cd06661">
    <property type="entry name" value="GGCT_like"/>
    <property type="match status" value="2"/>
</dbReference>
<reference evidence="5" key="1">
    <citation type="journal article" date="2021" name="Microb. Physiol.">
        <title>Proteogenomic Insights into the Physiology of Marine, Sulfate-Reducing, Filamentous Desulfonema limicola and Desulfonema magnum.</title>
        <authorList>
            <person name="Schnaars V."/>
            <person name="Wohlbrand L."/>
            <person name="Scheve S."/>
            <person name="Hinrichs C."/>
            <person name="Reinhardt R."/>
            <person name="Rabus R."/>
        </authorList>
    </citation>
    <scope>NUCLEOTIDE SEQUENCE</scope>
    <source>
        <strain evidence="5">4be13</strain>
    </source>
</reference>
<dbReference type="AlphaFoldDB" id="A0A975GWK3"/>
<dbReference type="PANTHER" id="PTHR12935">
    <property type="entry name" value="GAMMA-GLUTAMYLCYCLOTRANSFERASE"/>
    <property type="match status" value="1"/>
</dbReference>
<evidence type="ECO:0000313" key="6">
    <source>
        <dbReference type="Proteomes" id="UP000663722"/>
    </source>
</evidence>
<dbReference type="Gene3D" id="3.10.490.10">
    <property type="entry name" value="Gamma-glutamyl cyclotransferase-like"/>
    <property type="match status" value="2"/>
</dbReference>
<dbReference type="Pfam" id="PF06094">
    <property type="entry name" value="GGACT"/>
    <property type="match status" value="2"/>
</dbReference>
<dbReference type="GO" id="GO:0003839">
    <property type="term" value="F:gamma-glutamylcyclotransferase activity"/>
    <property type="evidence" value="ECO:0007669"/>
    <property type="project" value="InterPro"/>
</dbReference>
<dbReference type="KEGG" id="dmm:dnm_100680"/>
<proteinExistence type="predicted"/>
<dbReference type="SUPFAM" id="SSF110857">
    <property type="entry name" value="Gamma-glutamyl cyclotransferase-like"/>
    <property type="match status" value="2"/>
</dbReference>